<evidence type="ECO:0000313" key="2">
    <source>
        <dbReference type="EMBL" id="CAL6005845.1"/>
    </source>
</evidence>
<comment type="caution">
    <text evidence="1">The sequence shown here is derived from an EMBL/GenBank/DDBJ whole genome shotgun (WGS) entry which is preliminary data.</text>
</comment>
<dbReference type="AlphaFoldDB" id="A0AA86PAM6"/>
<protein>
    <submittedName>
        <fullName evidence="1">Uncharacterized protein</fullName>
    </submittedName>
</protein>
<keyword evidence="3" id="KW-1185">Reference proteome</keyword>
<dbReference type="EMBL" id="CATOUU010000517">
    <property type="protein sequence ID" value="CAI9932507.1"/>
    <property type="molecule type" value="Genomic_DNA"/>
</dbReference>
<name>A0AA86PAM6_9EUKA</name>
<proteinExistence type="predicted"/>
<reference evidence="1" key="1">
    <citation type="submission" date="2023-06" db="EMBL/GenBank/DDBJ databases">
        <authorList>
            <person name="Kurt Z."/>
        </authorList>
    </citation>
    <scope>NUCLEOTIDE SEQUENCE</scope>
</reference>
<sequence length="344" mass="38693">MQLLENWQQIVCENFFELNEQSMPEILSTFHQFVCEAALDEYQQLQFVTLAARQIQLPPLEKLDNGEITQYTTLINMLVPNLASESAYISSFALSFFPRLAVVLSTAQLGDLISNLVSAFEVYCAGSIGLSATCALICLYTIASELLFRLDNLHIGLLQLTKSILRALKQTKQLGALQIAFESLSAQVILKVLHCLPFKQVSKADDVSLITSFLAEFLSTLKQFQFRTTSTFIILLKSARELSIVNSLLRAPNYLSAILSFMGGILIKSEQIEVKNEVRGFLVQILILDWFIGEGGVDRVINTFKNEIKEEEDVKRIREVVMNGYQQYVEQYGVPVRAAVPVKF</sequence>
<organism evidence="1">
    <name type="scientific">Hexamita inflata</name>
    <dbReference type="NCBI Taxonomy" id="28002"/>
    <lineage>
        <taxon>Eukaryota</taxon>
        <taxon>Metamonada</taxon>
        <taxon>Diplomonadida</taxon>
        <taxon>Hexamitidae</taxon>
        <taxon>Hexamitinae</taxon>
        <taxon>Hexamita</taxon>
    </lineage>
</organism>
<evidence type="ECO:0000313" key="1">
    <source>
        <dbReference type="EMBL" id="CAI9932507.1"/>
    </source>
</evidence>
<gene>
    <name evidence="2" type="ORF">HINF_LOCUS19771</name>
    <name evidence="1" type="ORF">HINF_LOCUS20152</name>
</gene>
<reference evidence="2 3" key="2">
    <citation type="submission" date="2024-07" db="EMBL/GenBank/DDBJ databases">
        <authorList>
            <person name="Akdeniz Z."/>
        </authorList>
    </citation>
    <scope>NUCLEOTIDE SEQUENCE [LARGE SCALE GENOMIC DNA]</scope>
</reference>
<dbReference type="EMBL" id="CAXDID020000052">
    <property type="protein sequence ID" value="CAL6005845.1"/>
    <property type="molecule type" value="Genomic_DNA"/>
</dbReference>
<accession>A0AA86PAM6</accession>
<evidence type="ECO:0000313" key="3">
    <source>
        <dbReference type="Proteomes" id="UP001642409"/>
    </source>
</evidence>
<dbReference type="Proteomes" id="UP001642409">
    <property type="component" value="Unassembled WGS sequence"/>
</dbReference>